<dbReference type="EMBL" id="CP001312">
    <property type="protein sequence ID" value="ADE85673.1"/>
    <property type="molecule type" value="Genomic_DNA"/>
</dbReference>
<dbReference type="CDD" id="cd17293">
    <property type="entry name" value="RMtype1_S_Ppo21ORF8840P_TRD1-CR1_like"/>
    <property type="match status" value="1"/>
</dbReference>
<dbReference type="InterPro" id="IPR000055">
    <property type="entry name" value="Restrct_endonuc_typeI_TRD"/>
</dbReference>
<dbReference type="STRING" id="272942.RCAP_rcc01929"/>
<dbReference type="eggNOG" id="COG0732">
    <property type="taxonomic scope" value="Bacteria"/>
</dbReference>
<evidence type="ECO:0000313" key="6">
    <source>
        <dbReference type="EMBL" id="ADE85673.1"/>
    </source>
</evidence>
<dbReference type="InterPro" id="IPR044946">
    <property type="entry name" value="Restrct_endonuc_typeI_TRD_sf"/>
</dbReference>
<protein>
    <submittedName>
        <fullName evidence="6">Type I restriction-modification system RcaSBIV, S subunit</fullName>
    </submittedName>
</protein>
<organism evidence="6 7">
    <name type="scientific">Rhodobacter capsulatus (strain ATCC BAA-309 / NBRC 16581 / SB1003)</name>
    <dbReference type="NCBI Taxonomy" id="272942"/>
    <lineage>
        <taxon>Bacteria</taxon>
        <taxon>Pseudomonadati</taxon>
        <taxon>Pseudomonadota</taxon>
        <taxon>Alphaproteobacteria</taxon>
        <taxon>Rhodobacterales</taxon>
        <taxon>Rhodobacter group</taxon>
        <taxon>Rhodobacter</taxon>
    </lineage>
</organism>
<dbReference type="PANTHER" id="PTHR30408:SF12">
    <property type="entry name" value="TYPE I RESTRICTION ENZYME MJAVIII SPECIFICITY SUBUNIT"/>
    <property type="match status" value="1"/>
</dbReference>
<proteinExistence type="inferred from homology"/>
<feature type="domain" description="Type I restriction modification DNA specificity" evidence="5">
    <location>
        <begin position="81"/>
        <end position="172"/>
    </location>
</feature>
<dbReference type="KEGG" id="rcp:RCAP_rcc01929"/>
<dbReference type="SUPFAM" id="SSF116734">
    <property type="entry name" value="DNA methylase specificity domain"/>
    <property type="match status" value="2"/>
</dbReference>
<keyword evidence="4" id="KW-0175">Coiled coil</keyword>
<dbReference type="REBASE" id="25806">
    <property type="entry name" value="S.RcaSBORF1930P"/>
</dbReference>
<sequence>MKAGWQVKPLHSLALTITDGNWVETKDQSDSGIRLIQTGNIGTGFFKNRCEKSRYIDDATFERLRCTEVFPGDCLVSRLPDPVGRSCIIPDTGEKMITAVDCTIIRFDRDVLLPEFFIYFSMSQSYLTAVADACTGTTRQRISRTNLGKLPIPLPPLDEQKRIIAILDETFEGLDRARANAEANLADARELFEATLREELEKNSTDWRECSLSDIGQTVTGSTPRTSETGNTGTFIPFIKPGDFLPDGRLNYESEGLSEKGAASSRILPPGSALMVCIGATIGKAGFSDRSIATNQQINALVPSVGICGEFVYLQMLSKSFQREVIQNAGQATLPIINKSKWSALKVRMPHDLSRQEAVTAKMREARNHVSSLEKHFTTTLADLTSLRQSLLQKAFSGELG</sequence>
<dbReference type="RefSeq" id="WP_013067652.1">
    <property type="nucleotide sequence ID" value="NC_014034.1"/>
</dbReference>
<keyword evidence="2" id="KW-0680">Restriction system</keyword>
<evidence type="ECO:0000256" key="4">
    <source>
        <dbReference type="SAM" id="Coils"/>
    </source>
</evidence>
<accession>D5AUN4</accession>
<reference evidence="6 7" key="2">
    <citation type="journal article" date="2010" name="J. Bacteriol.">
        <title>Complete genome sequence of the photosynthetic purple nonsulfur bacterium Rhodobacter capsulatus SB 1003.</title>
        <authorList>
            <person name="Strnad H."/>
            <person name="Lapidus A."/>
            <person name="Paces J."/>
            <person name="Ulbrich P."/>
            <person name="Vlcek C."/>
            <person name="Paces V."/>
            <person name="Haselkorn R."/>
        </authorList>
    </citation>
    <scope>NUCLEOTIDE SEQUENCE [LARGE SCALE GENOMIC DNA]</scope>
    <source>
        <strain evidence="7">ATCC BAA-309 / NBRC 16581 / SB1003</strain>
    </source>
</reference>
<reference key="1">
    <citation type="submission" date="2008-12" db="EMBL/GenBank/DDBJ databases">
        <title>Complete genome sequence of Rhodobacter capsulatus SB1003.</title>
        <authorList>
            <person name="Strnad H."/>
            <person name="Lapidus A."/>
            <person name="Vlcek C."/>
            <person name="Ulbrich P."/>
            <person name="Paces J."/>
            <person name="Maltsev N."/>
            <person name="Kumar V."/>
            <person name="Kogan Y."/>
            <person name="Milgram A."/>
            <person name="Rebrekov D."/>
            <person name="Mazur M."/>
            <person name="Cox R."/>
            <person name="Kyrpides N."/>
            <person name="Kolar M."/>
            <person name="Sachova J."/>
            <person name="Ridl J."/>
            <person name="Ivanova N."/>
            <person name="Kapatral V."/>
            <person name="Los T."/>
            <person name="Lykidis A."/>
            <person name="Mikhailova N."/>
            <person name="Reznik G."/>
            <person name="Vasieva O."/>
            <person name="Fonstein M."/>
            <person name="Paces V."/>
            <person name="Haselkorn R."/>
        </authorList>
    </citation>
    <scope>NUCLEOTIDE SEQUENCE</scope>
    <source>
        <strain>SB1003</strain>
    </source>
</reference>
<dbReference type="OrthoDB" id="164285at2"/>
<evidence type="ECO:0000256" key="3">
    <source>
        <dbReference type="ARBA" id="ARBA00023125"/>
    </source>
</evidence>
<comment type="similarity">
    <text evidence="1">Belongs to the type-I restriction system S methylase family.</text>
</comment>
<dbReference type="GO" id="GO:0003677">
    <property type="term" value="F:DNA binding"/>
    <property type="evidence" value="ECO:0007669"/>
    <property type="project" value="UniProtKB-KW"/>
</dbReference>
<keyword evidence="3" id="KW-0238">DNA-binding</keyword>
<dbReference type="AlphaFoldDB" id="D5AUN4"/>
<dbReference type="GO" id="GO:0009307">
    <property type="term" value="P:DNA restriction-modification system"/>
    <property type="evidence" value="ECO:0007669"/>
    <property type="project" value="UniProtKB-KW"/>
</dbReference>
<gene>
    <name evidence="6" type="primary">hsdS3</name>
    <name evidence="6" type="ordered locus">RCAP_rcc01929</name>
</gene>
<dbReference type="Pfam" id="PF01420">
    <property type="entry name" value="Methylase_S"/>
    <property type="match status" value="2"/>
</dbReference>
<name>D5AUN4_RHOCB</name>
<keyword evidence="7" id="KW-1185">Reference proteome</keyword>
<dbReference type="HOGENOM" id="CLU_021095_10_1_5"/>
<evidence type="ECO:0000256" key="1">
    <source>
        <dbReference type="ARBA" id="ARBA00010923"/>
    </source>
</evidence>
<dbReference type="Proteomes" id="UP000002361">
    <property type="component" value="Chromosome"/>
</dbReference>
<evidence type="ECO:0000256" key="2">
    <source>
        <dbReference type="ARBA" id="ARBA00022747"/>
    </source>
</evidence>
<dbReference type="InterPro" id="IPR052021">
    <property type="entry name" value="Type-I_RS_S_subunit"/>
</dbReference>
<feature type="coiled-coil region" evidence="4">
    <location>
        <begin position="171"/>
        <end position="198"/>
    </location>
</feature>
<evidence type="ECO:0000259" key="5">
    <source>
        <dbReference type="Pfam" id="PF01420"/>
    </source>
</evidence>
<dbReference type="Gene3D" id="3.90.220.20">
    <property type="entry name" value="DNA methylase specificity domains"/>
    <property type="match status" value="2"/>
</dbReference>
<dbReference type="GeneID" id="31492581"/>
<feature type="domain" description="Type I restriction modification DNA specificity" evidence="5">
    <location>
        <begin position="206"/>
        <end position="357"/>
    </location>
</feature>
<evidence type="ECO:0000313" key="7">
    <source>
        <dbReference type="Proteomes" id="UP000002361"/>
    </source>
</evidence>
<dbReference type="PANTHER" id="PTHR30408">
    <property type="entry name" value="TYPE-1 RESTRICTION ENZYME ECOKI SPECIFICITY PROTEIN"/>
    <property type="match status" value="1"/>
</dbReference>